<dbReference type="Proteomes" id="UP001652582">
    <property type="component" value="Chromosome 7"/>
</dbReference>
<reference evidence="3" key="1">
    <citation type="submission" date="2025-08" db="UniProtKB">
        <authorList>
            <consortium name="RefSeq"/>
        </authorList>
    </citation>
    <scope>IDENTIFICATION</scope>
</reference>
<proteinExistence type="predicted"/>
<dbReference type="RefSeq" id="XP_023950142.1">
    <property type="nucleotide sequence ID" value="XM_024094374.2"/>
</dbReference>
<evidence type="ECO:0000256" key="1">
    <source>
        <dbReference type="SAM" id="SignalP"/>
    </source>
</evidence>
<dbReference type="GeneID" id="112054549"/>
<keyword evidence="2" id="KW-1185">Reference proteome</keyword>
<dbReference type="AlphaFoldDB" id="A0A6J1NXY3"/>
<organism evidence="2 3">
    <name type="scientific">Bicyclus anynana</name>
    <name type="common">Squinting bush brown butterfly</name>
    <dbReference type="NCBI Taxonomy" id="110368"/>
    <lineage>
        <taxon>Eukaryota</taxon>
        <taxon>Metazoa</taxon>
        <taxon>Ecdysozoa</taxon>
        <taxon>Arthropoda</taxon>
        <taxon>Hexapoda</taxon>
        <taxon>Insecta</taxon>
        <taxon>Pterygota</taxon>
        <taxon>Neoptera</taxon>
        <taxon>Endopterygota</taxon>
        <taxon>Lepidoptera</taxon>
        <taxon>Glossata</taxon>
        <taxon>Ditrysia</taxon>
        <taxon>Papilionoidea</taxon>
        <taxon>Nymphalidae</taxon>
        <taxon>Satyrinae</taxon>
        <taxon>Satyrini</taxon>
        <taxon>Mycalesina</taxon>
        <taxon>Bicyclus</taxon>
    </lineage>
</organism>
<feature type="signal peptide" evidence="1">
    <location>
        <begin position="1"/>
        <end position="17"/>
    </location>
</feature>
<evidence type="ECO:0000313" key="3">
    <source>
        <dbReference type="RefSeq" id="XP_023950142.1"/>
    </source>
</evidence>
<protein>
    <submittedName>
        <fullName evidence="3">Uncharacterized protein LOC112054549</fullName>
    </submittedName>
</protein>
<dbReference type="KEGG" id="bany:112054549"/>
<sequence>MKMYLLAVLCLVGFAMSFPTAMPEQEDVEDFQVGLHEENKDENEAVPHNVIHLDDNTLALLRELKKQILAEFKQSVIDDEGHVIQRGIPLPLPRPITDLVKKVLPWPFSAIFDSTIPEPEPEPKEAV</sequence>
<feature type="chain" id="PRO_5027118353" evidence="1">
    <location>
        <begin position="18"/>
        <end position="127"/>
    </location>
</feature>
<keyword evidence="1" id="KW-0732">Signal</keyword>
<accession>A0A6J1NXY3</accession>
<name>A0A6J1NXY3_BICAN</name>
<evidence type="ECO:0000313" key="2">
    <source>
        <dbReference type="Proteomes" id="UP001652582"/>
    </source>
</evidence>
<gene>
    <name evidence="3" type="primary">LOC112054549</name>
</gene>